<feature type="chain" id="PRO_5045958478" description="DUF4890 domain-containing protein" evidence="2">
    <location>
        <begin position="21"/>
        <end position="119"/>
    </location>
</feature>
<feature type="compositionally biased region" description="Polar residues" evidence="1">
    <location>
        <begin position="94"/>
        <end position="105"/>
    </location>
</feature>
<dbReference type="EMBL" id="JASBRG010000001">
    <property type="protein sequence ID" value="MDI3318424.1"/>
    <property type="molecule type" value="Genomic_DNA"/>
</dbReference>
<evidence type="ECO:0008006" key="5">
    <source>
        <dbReference type="Google" id="ProtNLM"/>
    </source>
</evidence>
<reference evidence="3 4" key="1">
    <citation type="submission" date="2023-05" db="EMBL/GenBank/DDBJ databases">
        <title>Genome sequence of Pinibacter sp. MAH-24.</title>
        <authorList>
            <person name="Huq M.A."/>
        </authorList>
    </citation>
    <scope>NUCLEOTIDE SEQUENCE [LARGE SCALE GENOMIC DNA]</scope>
    <source>
        <strain evidence="3 4">MAH-24</strain>
    </source>
</reference>
<sequence>MKKRTIVLAAFFLTGSITFAQSSKPPATNQSAPKHEQHKNVTFTAEQQKKLEAIMADTKDKSDAIKSNESLTKEQKQQQMLLLIQSSKQQSNAVLTAEQQAQLKSQRSETIKKRNANNY</sequence>
<keyword evidence="4" id="KW-1185">Reference proteome</keyword>
<proteinExistence type="predicted"/>
<name>A0ABT6R781_9BACT</name>
<gene>
    <name evidence="3" type="ORF">QJ048_01505</name>
</gene>
<protein>
    <recommendedName>
        <fullName evidence="5">DUF4890 domain-containing protein</fullName>
    </recommendedName>
</protein>
<comment type="caution">
    <text evidence="3">The sequence shown here is derived from an EMBL/GenBank/DDBJ whole genome shotgun (WGS) entry which is preliminary data.</text>
</comment>
<feature type="signal peptide" evidence="2">
    <location>
        <begin position="1"/>
        <end position="20"/>
    </location>
</feature>
<accession>A0ABT6R781</accession>
<evidence type="ECO:0000313" key="3">
    <source>
        <dbReference type="EMBL" id="MDI3318424.1"/>
    </source>
</evidence>
<organism evidence="3 4">
    <name type="scientific">Pinibacter soli</name>
    <dbReference type="NCBI Taxonomy" id="3044211"/>
    <lineage>
        <taxon>Bacteria</taxon>
        <taxon>Pseudomonadati</taxon>
        <taxon>Bacteroidota</taxon>
        <taxon>Chitinophagia</taxon>
        <taxon>Chitinophagales</taxon>
        <taxon>Chitinophagaceae</taxon>
        <taxon>Pinibacter</taxon>
    </lineage>
</organism>
<evidence type="ECO:0000256" key="1">
    <source>
        <dbReference type="SAM" id="MobiDB-lite"/>
    </source>
</evidence>
<evidence type="ECO:0000256" key="2">
    <source>
        <dbReference type="SAM" id="SignalP"/>
    </source>
</evidence>
<dbReference type="Proteomes" id="UP001226434">
    <property type="component" value="Unassembled WGS sequence"/>
</dbReference>
<keyword evidence="2" id="KW-0732">Signal</keyword>
<evidence type="ECO:0000313" key="4">
    <source>
        <dbReference type="Proteomes" id="UP001226434"/>
    </source>
</evidence>
<dbReference type="RefSeq" id="WP_282332558.1">
    <property type="nucleotide sequence ID" value="NZ_JASBRG010000001.1"/>
</dbReference>
<feature type="region of interest" description="Disordered" evidence="1">
    <location>
        <begin position="94"/>
        <end position="119"/>
    </location>
</feature>
<feature type="region of interest" description="Disordered" evidence="1">
    <location>
        <begin position="21"/>
        <end position="42"/>
    </location>
</feature>
<feature type="compositionally biased region" description="Polar residues" evidence="1">
    <location>
        <begin position="21"/>
        <end position="32"/>
    </location>
</feature>